<comment type="caution">
    <text evidence="1">The sequence shown here is derived from an EMBL/GenBank/DDBJ whole genome shotgun (WGS) entry which is preliminary data.</text>
</comment>
<name>Q54IS2_DICDI</name>
<dbReference type="VEuPathDB" id="AmoebaDB:DDB_G0288561"/>
<dbReference type="InParanoid" id="Q54IS2"/>
<sequence>MVELLGFFRCNRNKSFADETNIFIIPFLTGTNPGPTDIELLKWDFENISINILSLQSSKNKKFEYNWNTLECLLYHIVCGVEVSWEIVISGNIIKEISKSGHIYLVQNSNSGFFNIIIPTVDLNLIATRLPMDYLSTITRYPPDNKFVRFSFEYITSIIIILKNDLLQKYKSIIVNLKDIFGDIIDDNDIMIKFKQLYLVKDSSNLFYGYARKTIAIEEPGYISLLCDDCTIFEIRLNFKLESSSDNSKTNLMVVIKTYYTNSDLKTPSLNSISMQL</sequence>
<organism evidence="1 2">
    <name type="scientific">Dictyostelium discoideum</name>
    <name type="common">Social amoeba</name>
    <dbReference type="NCBI Taxonomy" id="44689"/>
    <lineage>
        <taxon>Eukaryota</taxon>
        <taxon>Amoebozoa</taxon>
        <taxon>Evosea</taxon>
        <taxon>Eumycetozoa</taxon>
        <taxon>Dictyostelia</taxon>
        <taxon>Dictyosteliales</taxon>
        <taxon>Dictyosteliaceae</taxon>
        <taxon>Dictyostelium</taxon>
    </lineage>
</organism>
<keyword evidence="2" id="KW-1185">Reference proteome</keyword>
<dbReference type="HOGENOM" id="CLU_1006211_0_0_1"/>
<dbReference type="GeneID" id="8626688"/>
<reference evidence="1 2" key="1">
    <citation type="journal article" date="2005" name="Nature">
        <title>The genome of the social amoeba Dictyostelium discoideum.</title>
        <authorList>
            <consortium name="The Dictyostelium discoideum Sequencing Consortium"/>
            <person name="Eichinger L."/>
            <person name="Pachebat J.A."/>
            <person name="Glockner G."/>
            <person name="Rajandream M.A."/>
            <person name="Sucgang R."/>
            <person name="Berriman M."/>
            <person name="Song J."/>
            <person name="Olsen R."/>
            <person name="Szafranski K."/>
            <person name="Xu Q."/>
            <person name="Tunggal B."/>
            <person name="Kummerfeld S."/>
            <person name="Madera M."/>
            <person name="Konfortov B.A."/>
            <person name="Rivero F."/>
            <person name="Bankier A.T."/>
            <person name="Lehmann R."/>
            <person name="Hamlin N."/>
            <person name="Davies R."/>
            <person name="Gaudet P."/>
            <person name="Fey P."/>
            <person name="Pilcher K."/>
            <person name="Chen G."/>
            <person name="Saunders D."/>
            <person name="Sodergren E."/>
            <person name="Davis P."/>
            <person name="Kerhornou A."/>
            <person name="Nie X."/>
            <person name="Hall N."/>
            <person name="Anjard C."/>
            <person name="Hemphill L."/>
            <person name="Bason N."/>
            <person name="Farbrother P."/>
            <person name="Desany B."/>
            <person name="Just E."/>
            <person name="Morio T."/>
            <person name="Rost R."/>
            <person name="Churcher C."/>
            <person name="Cooper J."/>
            <person name="Haydock S."/>
            <person name="van Driessche N."/>
            <person name="Cronin A."/>
            <person name="Goodhead I."/>
            <person name="Muzny D."/>
            <person name="Mourier T."/>
            <person name="Pain A."/>
            <person name="Lu M."/>
            <person name="Harper D."/>
            <person name="Lindsay R."/>
            <person name="Hauser H."/>
            <person name="James K."/>
            <person name="Quiles M."/>
            <person name="Madan Babu M."/>
            <person name="Saito T."/>
            <person name="Buchrieser C."/>
            <person name="Wardroper A."/>
            <person name="Felder M."/>
            <person name="Thangavelu M."/>
            <person name="Johnson D."/>
            <person name="Knights A."/>
            <person name="Loulseged H."/>
            <person name="Mungall K."/>
            <person name="Oliver K."/>
            <person name="Price C."/>
            <person name="Quail M.A."/>
            <person name="Urushihara H."/>
            <person name="Hernandez J."/>
            <person name="Rabbinowitsch E."/>
            <person name="Steffen D."/>
            <person name="Sanders M."/>
            <person name="Ma J."/>
            <person name="Kohara Y."/>
            <person name="Sharp S."/>
            <person name="Simmonds M."/>
            <person name="Spiegler S."/>
            <person name="Tivey A."/>
            <person name="Sugano S."/>
            <person name="White B."/>
            <person name="Walker D."/>
            <person name="Woodward J."/>
            <person name="Winckler T."/>
            <person name="Tanaka Y."/>
            <person name="Shaulsky G."/>
            <person name="Schleicher M."/>
            <person name="Weinstock G."/>
            <person name="Rosenthal A."/>
            <person name="Cox E.C."/>
            <person name="Chisholm R.L."/>
            <person name="Gibbs R."/>
            <person name="Loomis W.F."/>
            <person name="Platzer M."/>
            <person name="Kay R.R."/>
            <person name="Williams J."/>
            <person name="Dear P.H."/>
            <person name="Noegel A.A."/>
            <person name="Barrell B."/>
            <person name="Kuspa A."/>
        </authorList>
    </citation>
    <scope>NUCLEOTIDE SEQUENCE [LARGE SCALE GENOMIC DNA]</scope>
    <source>
        <strain evidence="1 2">AX4</strain>
    </source>
</reference>
<proteinExistence type="predicted"/>
<dbReference type="AlphaFoldDB" id="Q54IS2"/>
<evidence type="ECO:0000313" key="1">
    <source>
        <dbReference type="EMBL" id="EAL63140.1"/>
    </source>
</evidence>
<dbReference type="PaxDb" id="44689-DDB0187992"/>
<dbReference type="GlyGen" id="Q54IS2">
    <property type="glycosylation" value="1 site"/>
</dbReference>
<accession>Q54IS2</accession>
<evidence type="ECO:0000313" key="2">
    <source>
        <dbReference type="Proteomes" id="UP000002195"/>
    </source>
</evidence>
<gene>
    <name evidence="1" type="ORF">DDB_G0288561</name>
</gene>
<protein>
    <submittedName>
        <fullName evidence="1">Uncharacterized protein</fullName>
    </submittedName>
</protein>
<dbReference type="Proteomes" id="UP000002195">
    <property type="component" value="Unassembled WGS sequence"/>
</dbReference>
<dbReference type="KEGG" id="ddi:DDB_G0288561"/>
<dbReference type="EMBL" id="AAFI02000117">
    <property type="protein sequence ID" value="EAL63140.1"/>
    <property type="molecule type" value="Genomic_DNA"/>
</dbReference>
<dbReference type="RefSeq" id="XP_636642.1">
    <property type="nucleotide sequence ID" value="XM_631550.1"/>
</dbReference>